<evidence type="ECO:0000256" key="3">
    <source>
        <dbReference type="ARBA" id="ARBA00006904"/>
    </source>
</evidence>
<evidence type="ECO:0000256" key="4">
    <source>
        <dbReference type="ARBA" id="ARBA00022576"/>
    </source>
</evidence>
<dbReference type="GO" id="GO:0004648">
    <property type="term" value="F:O-phospho-L-serine:2-oxoglutarate aminotransferase activity"/>
    <property type="evidence" value="ECO:0007669"/>
    <property type="project" value="UniProtKB-UniRule"/>
</dbReference>
<comment type="cofactor">
    <cofactor evidence="11">
        <name>pyridoxal 5'-phosphate</name>
        <dbReference type="ChEBI" id="CHEBI:597326"/>
    </cofactor>
    <text evidence="11">Binds 1 pyridoxal phosphate per subunit.</text>
</comment>
<keyword evidence="5 11" id="KW-0028">Amino-acid biosynthesis</keyword>
<dbReference type="Gene3D" id="3.90.1150.10">
    <property type="entry name" value="Aspartate Aminotransferase, domain 1"/>
    <property type="match status" value="1"/>
</dbReference>
<dbReference type="PROSITE" id="PS00595">
    <property type="entry name" value="AA_TRANSFER_CLASS_5"/>
    <property type="match status" value="1"/>
</dbReference>
<dbReference type="FunFam" id="3.40.640.10:FF:000010">
    <property type="entry name" value="Phosphoserine aminotransferase"/>
    <property type="match status" value="1"/>
</dbReference>
<feature type="binding site" evidence="11">
    <location>
        <position position="154"/>
    </location>
    <ligand>
        <name>pyridoxal 5'-phosphate</name>
        <dbReference type="ChEBI" id="CHEBI:597326"/>
    </ligand>
</feature>
<comment type="subunit">
    <text evidence="11">Homodimer.</text>
</comment>
<dbReference type="InterPro" id="IPR020578">
    <property type="entry name" value="Aminotrans_V_PyrdxlP_BS"/>
</dbReference>
<evidence type="ECO:0000256" key="5">
    <source>
        <dbReference type="ARBA" id="ARBA00022605"/>
    </source>
</evidence>
<evidence type="ECO:0000256" key="8">
    <source>
        <dbReference type="ARBA" id="ARBA00023299"/>
    </source>
</evidence>
<evidence type="ECO:0000256" key="9">
    <source>
        <dbReference type="ARBA" id="ARBA00047630"/>
    </source>
</evidence>
<gene>
    <name evidence="11 14" type="primary">serC</name>
    <name evidence="14" type="ORF">MOZ60_00275</name>
</gene>
<dbReference type="GO" id="GO:0005737">
    <property type="term" value="C:cytoplasm"/>
    <property type="evidence" value="ECO:0007669"/>
    <property type="project" value="UniProtKB-SubCell"/>
</dbReference>
<comment type="caution">
    <text evidence="11">Lacks conserved residue(s) required for the propagation of feature annotation.</text>
</comment>
<keyword evidence="6 11" id="KW-0808">Transferase</keyword>
<evidence type="ECO:0000256" key="2">
    <source>
        <dbReference type="ARBA" id="ARBA00005099"/>
    </source>
</evidence>
<sequence>MTMHRVFNFAAGPSQLPLPVLERAQKELLDYEGTGMSVMEMSHRSAAFSKIMDHTEQGVRDVMNIPDDYAVLFLAGGASSQFTMIPLNLLKENRQADYAVTGHFAKLAYEEGNRYGQMHVSYDGSGNEYRHIPQQKELDIHPDASYFHYCANNTIYGTEWHYVPETNGVPIVADMSSDIASRPVDVSQFGLIYAGAQKNLAPAGVTLVIVRKDLAKEPDRLTPVMYSYPREIAHDSMYNTPPCWQIYMLGLVMDWLKDQGGMEEIGRRNQEKANLLYGTLEQYPLFHLYAEKESRSRMNVTFSTGDADLDARFIQGAAEYGLMNVKGHRLLGGMRASIYNAMDLDGVKALCQWIEQFASENRKG</sequence>
<evidence type="ECO:0000259" key="13">
    <source>
        <dbReference type="Pfam" id="PF00266"/>
    </source>
</evidence>
<evidence type="ECO:0000256" key="6">
    <source>
        <dbReference type="ARBA" id="ARBA00022679"/>
    </source>
</evidence>
<keyword evidence="8 11" id="KW-0718">Serine biosynthesis</keyword>
<dbReference type="InterPro" id="IPR022278">
    <property type="entry name" value="Pser_aminoTfrase"/>
</dbReference>
<comment type="catalytic activity">
    <reaction evidence="9 11">
        <text>4-(phosphooxy)-L-threonine + 2-oxoglutarate = (R)-3-hydroxy-2-oxo-4-phosphooxybutanoate + L-glutamate</text>
        <dbReference type="Rhea" id="RHEA:16573"/>
        <dbReference type="ChEBI" id="CHEBI:16810"/>
        <dbReference type="ChEBI" id="CHEBI:29985"/>
        <dbReference type="ChEBI" id="CHEBI:58452"/>
        <dbReference type="ChEBI" id="CHEBI:58538"/>
        <dbReference type="EC" id="2.6.1.52"/>
    </reaction>
</comment>
<feature type="binding site" evidence="11">
    <location>
        <position position="174"/>
    </location>
    <ligand>
        <name>pyridoxal 5'-phosphate</name>
        <dbReference type="ChEBI" id="CHEBI:597326"/>
    </ligand>
</feature>
<dbReference type="InterPro" id="IPR015422">
    <property type="entry name" value="PyrdxlP-dep_Trfase_small"/>
</dbReference>
<comment type="similarity">
    <text evidence="3 11">Belongs to the class-V pyridoxal-phosphate-dependent aminotransferase family. SerC subfamily.</text>
</comment>
<name>A0AB35TZ48_9FIRM</name>
<comment type="catalytic activity">
    <reaction evidence="10 11 12">
        <text>O-phospho-L-serine + 2-oxoglutarate = 3-phosphooxypyruvate + L-glutamate</text>
        <dbReference type="Rhea" id="RHEA:14329"/>
        <dbReference type="ChEBI" id="CHEBI:16810"/>
        <dbReference type="ChEBI" id="CHEBI:18110"/>
        <dbReference type="ChEBI" id="CHEBI:29985"/>
        <dbReference type="ChEBI" id="CHEBI:57524"/>
        <dbReference type="EC" id="2.6.1.52"/>
    </reaction>
</comment>
<organism evidence="14 15">
    <name type="scientific">Grylomicrobium aquisgranensis</name>
    <dbReference type="NCBI Taxonomy" id="2926318"/>
    <lineage>
        <taxon>Bacteria</taxon>
        <taxon>Bacillati</taxon>
        <taxon>Bacillota</taxon>
        <taxon>Erysipelotrichia</taxon>
        <taxon>Erysipelotrichales</taxon>
        <taxon>Erysipelotrichaceae</taxon>
        <taxon>Grylomicrobium</taxon>
    </lineage>
</organism>
<evidence type="ECO:0000313" key="14">
    <source>
        <dbReference type="EMBL" id="MDX8418523.1"/>
    </source>
</evidence>
<feature type="binding site" evidence="11">
    <location>
        <position position="197"/>
    </location>
    <ligand>
        <name>pyridoxal 5'-phosphate</name>
        <dbReference type="ChEBI" id="CHEBI:597326"/>
    </ligand>
</feature>
<evidence type="ECO:0000256" key="1">
    <source>
        <dbReference type="ARBA" id="ARBA00003483"/>
    </source>
</evidence>
<protein>
    <recommendedName>
        <fullName evidence="11">Phosphoserine aminotransferase</fullName>
        <ecNumber evidence="11">2.6.1.52</ecNumber>
    </recommendedName>
    <alternativeName>
        <fullName evidence="11">Phosphohydroxythreonine aminotransferase</fullName>
        <shortName evidence="11">PSAT</shortName>
    </alternativeName>
</protein>
<evidence type="ECO:0000256" key="11">
    <source>
        <dbReference type="HAMAP-Rule" id="MF_00160"/>
    </source>
</evidence>
<dbReference type="InterPro" id="IPR000192">
    <property type="entry name" value="Aminotrans_V_dom"/>
</dbReference>
<keyword evidence="7 11" id="KW-0663">Pyridoxal phosphate</keyword>
<dbReference type="NCBIfam" id="NF003764">
    <property type="entry name" value="PRK05355.1"/>
    <property type="match status" value="1"/>
</dbReference>
<dbReference type="PANTHER" id="PTHR43247:SF1">
    <property type="entry name" value="PHOSPHOSERINE AMINOTRANSFERASE"/>
    <property type="match status" value="1"/>
</dbReference>
<comment type="function">
    <text evidence="1 11">Catalyzes the reversible conversion of 3-phosphohydroxypyruvate to phosphoserine and of 3-hydroxy-2-oxo-4-phosphonooxybutanoate to phosphohydroxythreonine.</text>
</comment>
<dbReference type="EC" id="2.6.1.52" evidence="11"/>
<dbReference type="Proteomes" id="UP001286174">
    <property type="component" value="Unassembled WGS sequence"/>
</dbReference>
<evidence type="ECO:0000256" key="10">
    <source>
        <dbReference type="ARBA" id="ARBA00049007"/>
    </source>
</evidence>
<comment type="subcellular location">
    <subcellularLocation>
        <location evidence="11">Cytoplasm</location>
    </subcellularLocation>
</comment>
<dbReference type="InterPro" id="IPR015424">
    <property type="entry name" value="PyrdxlP-dep_Trfase"/>
</dbReference>
<reference evidence="14 15" key="1">
    <citation type="submission" date="2022-03" db="EMBL/GenBank/DDBJ databases">
        <title>Novel taxa within the pig intestine.</title>
        <authorList>
            <person name="Wylensek D."/>
            <person name="Bishof K."/>
            <person name="Afrizal A."/>
            <person name="Clavel T."/>
        </authorList>
    </citation>
    <scope>NUCLEOTIDE SEQUENCE [LARGE SCALE GENOMIC DNA]</scope>
    <source>
        <strain evidence="14 15">CLA-KB-P133</strain>
    </source>
</reference>
<evidence type="ECO:0000256" key="12">
    <source>
        <dbReference type="RuleBase" id="RU004505"/>
    </source>
</evidence>
<keyword evidence="15" id="KW-1185">Reference proteome</keyword>
<proteinExistence type="inferred from homology"/>
<dbReference type="SUPFAM" id="SSF53383">
    <property type="entry name" value="PLP-dependent transferases"/>
    <property type="match status" value="1"/>
</dbReference>
<dbReference type="Pfam" id="PF00266">
    <property type="entry name" value="Aminotran_5"/>
    <property type="match status" value="1"/>
</dbReference>
<dbReference type="GO" id="GO:0030170">
    <property type="term" value="F:pyridoxal phosphate binding"/>
    <property type="evidence" value="ECO:0007669"/>
    <property type="project" value="UniProtKB-UniRule"/>
</dbReference>
<dbReference type="AlphaFoldDB" id="A0AB35TZ48"/>
<dbReference type="FunFam" id="3.90.1150.10:FF:000006">
    <property type="entry name" value="Phosphoserine aminotransferase"/>
    <property type="match status" value="1"/>
</dbReference>
<keyword evidence="4 11" id="KW-0032">Aminotransferase</keyword>
<dbReference type="HAMAP" id="MF_00160">
    <property type="entry name" value="SerC_aminotrans_5"/>
    <property type="match status" value="1"/>
</dbReference>
<evidence type="ECO:0000313" key="15">
    <source>
        <dbReference type="Proteomes" id="UP001286174"/>
    </source>
</evidence>
<feature type="modified residue" description="N6-(pyridoxal phosphate)lysine" evidence="11">
    <location>
        <position position="198"/>
    </location>
</feature>
<dbReference type="NCBIfam" id="TIGR01364">
    <property type="entry name" value="serC_1"/>
    <property type="match status" value="1"/>
</dbReference>
<dbReference type="EMBL" id="JALBUR010000001">
    <property type="protein sequence ID" value="MDX8418523.1"/>
    <property type="molecule type" value="Genomic_DNA"/>
</dbReference>
<comment type="caution">
    <text evidence="14">The sequence shown here is derived from an EMBL/GenBank/DDBJ whole genome shotgun (WGS) entry which is preliminary data.</text>
</comment>
<feature type="binding site" evidence="11">
    <location>
        <position position="44"/>
    </location>
    <ligand>
        <name>L-glutamate</name>
        <dbReference type="ChEBI" id="CHEBI:29985"/>
    </ligand>
</feature>
<feature type="binding site" evidence="11">
    <location>
        <begin position="239"/>
        <end position="240"/>
    </location>
    <ligand>
        <name>pyridoxal 5'-phosphate</name>
        <dbReference type="ChEBI" id="CHEBI:597326"/>
    </ligand>
</feature>
<dbReference type="PIRSF" id="PIRSF000525">
    <property type="entry name" value="SerC"/>
    <property type="match status" value="1"/>
</dbReference>
<evidence type="ECO:0000256" key="7">
    <source>
        <dbReference type="ARBA" id="ARBA00022898"/>
    </source>
</evidence>
<keyword evidence="11" id="KW-0963">Cytoplasm</keyword>
<accession>A0AB35TZ48</accession>
<dbReference type="Gene3D" id="3.40.640.10">
    <property type="entry name" value="Type I PLP-dependent aspartate aminotransferase-like (Major domain)"/>
    <property type="match status" value="1"/>
</dbReference>
<dbReference type="GO" id="GO:0006564">
    <property type="term" value="P:L-serine biosynthetic process"/>
    <property type="evidence" value="ECO:0007669"/>
    <property type="project" value="UniProtKB-UniRule"/>
</dbReference>
<feature type="binding site" evidence="11">
    <location>
        <begin position="78"/>
        <end position="79"/>
    </location>
    <ligand>
        <name>pyridoxal 5'-phosphate</name>
        <dbReference type="ChEBI" id="CHEBI:597326"/>
    </ligand>
</feature>
<dbReference type="RefSeq" id="WP_370595230.1">
    <property type="nucleotide sequence ID" value="NZ_JALBUR010000001.1"/>
</dbReference>
<feature type="binding site" evidence="11">
    <location>
        <position position="104"/>
    </location>
    <ligand>
        <name>pyridoxal 5'-phosphate</name>
        <dbReference type="ChEBI" id="CHEBI:597326"/>
    </ligand>
</feature>
<dbReference type="PANTHER" id="PTHR43247">
    <property type="entry name" value="PHOSPHOSERINE AMINOTRANSFERASE"/>
    <property type="match status" value="1"/>
</dbReference>
<comment type="pathway">
    <text evidence="2 11 12">Amino-acid biosynthesis; L-serine biosynthesis; L-serine from 3-phospho-D-glycerate: step 2/3.</text>
</comment>
<dbReference type="InterPro" id="IPR015421">
    <property type="entry name" value="PyrdxlP-dep_Trfase_major"/>
</dbReference>
<feature type="domain" description="Aminotransferase class V" evidence="13">
    <location>
        <begin position="6"/>
        <end position="350"/>
    </location>
</feature>